<dbReference type="PANTHER" id="PTHR43825:SF1">
    <property type="entry name" value="TRANSKETOLASE-LIKE PYRIMIDINE-BINDING DOMAIN-CONTAINING PROTEIN"/>
    <property type="match status" value="1"/>
</dbReference>
<reference evidence="5" key="1">
    <citation type="submission" date="2017-12" db="EMBL/GenBank/DDBJ databases">
        <title>Sequencing the genomes of 1000 Actinobacteria strains.</title>
        <authorList>
            <person name="Klenk H.-P."/>
        </authorList>
    </citation>
    <scope>NUCLEOTIDE SEQUENCE [LARGE SCALE GENOMIC DNA]</scope>
    <source>
        <strain evidence="5">DSM 44228</strain>
    </source>
</reference>
<dbReference type="Pfam" id="PF02780">
    <property type="entry name" value="Transketolase_C"/>
    <property type="match status" value="1"/>
</dbReference>
<dbReference type="CDD" id="cd07033">
    <property type="entry name" value="TPP_PYR_DXS_TK_like"/>
    <property type="match status" value="1"/>
</dbReference>
<dbReference type="Pfam" id="PF02779">
    <property type="entry name" value="Transket_pyr"/>
    <property type="match status" value="1"/>
</dbReference>
<dbReference type="STRING" id="994479.GCA_000194155_05415"/>
<keyword evidence="3" id="KW-0786">Thiamine pyrophosphate</keyword>
<dbReference type="SUPFAM" id="SSF52922">
    <property type="entry name" value="TK C-terminal domain-like"/>
    <property type="match status" value="1"/>
</dbReference>
<dbReference type="EMBL" id="PJNB01000001">
    <property type="protein sequence ID" value="PKW16301.1"/>
    <property type="molecule type" value="Genomic_DNA"/>
</dbReference>
<dbReference type="SUPFAM" id="SSF52518">
    <property type="entry name" value="Thiamin diphosphate-binding fold (THDP-binding)"/>
    <property type="match status" value="1"/>
</dbReference>
<sequence length="318" mass="33672">MTSAQLLDCVQAFAGELLRLADEDDRVCIVNNDSADTHLANDFQRGFPARFVDVGIAEQNMAGVAAGLANAGKVPFVHSAACFLARATEQIKNAAYAGANVKFCGFVSGLAYGALGGTHHATEDIAWMRSIPGLPVLCPATPAETAAAARLAWRHEGPVYLRIISKTPVPELFDAGHEISFGTSTQLREGGDVTLIGTGLATTRLVEAAVLLEREGIRAGVLHLHSVSPIDEAAIMRAARETGRLVVAEDHVLNGGLGGAVSETVVRTVPVPVLQLGITNTFAPIGPAAFLHEHFRLTGPLLARDVRDWLDGHEQRRA</sequence>
<comment type="cofactor">
    <cofactor evidence="1">
        <name>thiamine diphosphate</name>
        <dbReference type="ChEBI" id="CHEBI:58937"/>
    </cofactor>
</comment>
<dbReference type="PANTHER" id="PTHR43825">
    <property type="entry name" value="PYRUVATE DEHYDROGENASE E1 COMPONENT"/>
    <property type="match status" value="1"/>
</dbReference>
<dbReference type="Gene3D" id="3.40.50.970">
    <property type="match status" value="1"/>
</dbReference>
<dbReference type="OrthoDB" id="8732661at2"/>
<evidence type="ECO:0000256" key="1">
    <source>
        <dbReference type="ARBA" id="ARBA00001964"/>
    </source>
</evidence>
<dbReference type="FunFam" id="3.40.50.970:FF:000129">
    <property type="entry name" value="Transketolase"/>
    <property type="match status" value="1"/>
</dbReference>
<dbReference type="Proteomes" id="UP000233786">
    <property type="component" value="Unassembled WGS sequence"/>
</dbReference>
<feature type="domain" description="Transketolase-like pyrimidine-binding" evidence="4">
    <location>
        <begin position="7"/>
        <end position="171"/>
    </location>
</feature>
<evidence type="ECO:0000259" key="4">
    <source>
        <dbReference type="SMART" id="SM00861"/>
    </source>
</evidence>
<dbReference type="InterPro" id="IPR033248">
    <property type="entry name" value="Transketolase_C"/>
</dbReference>
<name>A0A2N3Y0C3_SACSN</name>
<proteinExistence type="inferred from homology"/>
<dbReference type="RefSeq" id="WP_010311246.1">
    <property type="nucleotide sequence ID" value="NZ_CP061007.1"/>
</dbReference>
<evidence type="ECO:0000256" key="3">
    <source>
        <dbReference type="ARBA" id="ARBA00023052"/>
    </source>
</evidence>
<comment type="similarity">
    <text evidence="2">Belongs to the transketolase family.</text>
</comment>
<dbReference type="InterPro" id="IPR029061">
    <property type="entry name" value="THDP-binding"/>
</dbReference>
<organism evidence="5 6">
    <name type="scientific">Saccharopolyspora spinosa</name>
    <dbReference type="NCBI Taxonomy" id="60894"/>
    <lineage>
        <taxon>Bacteria</taxon>
        <taxon>Bacillati</taxon>
        <taxon>Actinomycetota</taxon>
        <taxon>Actinomycetes</taxon>
        <taxon>Pseudonocardiales</taxon>
        <taxon>Pseudonocardiaceae</taxon>
        <taxon>Saccharopolyspora</taxon>
    </lineage>
</organism>
<keyword evidence="6" id="KW-1185">Reference proteome</keyword>
<dbReference type="InterPro" id="IPR005475">
    <property type="entry name" value="Transketolase-like_Pyr-bd"/>
</dbReference>
<protein>
    <submittedName>
        <fullName evidence="5">Transketolase subunit B</fullName>
    </submittedName>
</protein>
<dbReference type="AlphaFoldDB" id="A0A2N3Y0C3"/>
<comment type="caution">
    <text evidence="5">The sequence shown here is derived from an EMBL/GenBank/DDBJ whole genome shotgun (WGS) entry which is preliminary data.</text>
</comment>
<evidence type="ECO:0000313" key="5">
    <source>
        <dbReference type="EMBL" id="PKW16301.1"/>
    </source>
</evidence>
<dbReference type="GO" id="GO:0000287">
    <property type="term" value="F:magnesium ion binding"/>
    <property type="evidence" value="ECO:0007669"/>
    <property type="project" value="UniProtKB-ARBA"/>
</dbReference>
<dbReference type="Gene3D" id="3.40.50.920">
    <property type="match status" value="1"/>
</dbReference>
<gene>
    <name evidence="5" type="ORF">A8926_4119</name>
</gene>
<dbReference type="SMART" id="SM00861">
    <property type="entry name" value="Transket_pyr"/>
    <property type="match status" value="1"/>
</dbReference>
<evidence type="ECO:0000313" key="6">
    <source>
        <dbReference type="Proteomes" id="UP000233786"/>
    </source>
</evidence>
<accession>A0A2N3Y0C3</accession>
<evidence type="ECO:0000256" key="2">
    <source>
        <dbReference type="ARBA" id="ARBA00007131"/>
    </source>
</evidence>
<dbReference type="InterPro" id="IPR009014">
    <property type="entry name" value="Transketo_C/PFOR_II"/>
</dbReference>
<dbReference type="InterPro" id="IPR051157">
    <property type="entry name" value="PDH/Transketolase"/>
</dbReference>